<keyword evidence="2" id="KW-1133">Transmembrane helix</keyword>
<feature type="transmembrane region" description="Helical" evidence="2">
    <location>
        <begin position="30"/>
        <end position="51"/>
    </location>
</feature>
<dbReference type="AlphaFoldDB" id="A0A4U5LW44"/>
<sequence>MAVDDMRNRKFESVDICCCKEVKIMIAGTFFCYFLFISFVIPFFQWCFATYPDPRISAHIWFFRFLYTVPVAVISTWFCTLVFRCYKHLELNRSEVSCLDCLEEREEQIQPRRVTTQFVRGTPYTEPQHPSAPMLPAQMPTAPPMPSAPPTLKEERPPAYNTLYKPTYGTN</sequence>
<accession>A0A4U5LW44</accession>
<reference evidence="3 4" key="1">
    <citation type="journal article" date="2015" name="Genome Biol.">
        <title>Comparative genomics of Steinernema reveals deeply conserved gene regulatory networks.</title>
        <authorList>
            <person name="Dillman A.R."/>
            <person name="Macchietto M."/>
            <person name="Porter C.F."/>
            <person name="Rogers A."/>
            <person name="Williams B."/>
            <person name="Antoshechkin I."/>
            <person name="Lee M.M."/>
            <person name="Goodwin Z."/>
            <person name="Lu X."/>
            <person name="Lewis E.E."/>
            <person name="Goodrich-Blair H."/>
            <person name="Stock S.P."/>
            <person name="Adams B.J."/>
            <person name="Sternberg P.W."/>
            <person name="Mortazavi A."/>
        </authorList>
    </citation>
    <scope>NUCLEOTIDE SEQUENCE [LARGE SCALE GENOMIC DNA]</scope>
    <source>
        <strain evidence="3 4">ALL</strain>
    </source>
</reference>
<organism evidence="3 4">
    <name type="scientific">Steinernema carpocapsae</name>
    <name type="common">Entomopathogenic nematode</name>
    <dbReference type="NCBI Taxonomy" id="34508"/>
    <lineage>
        <taxon>Eukaryota</taxon>
        <taxon>Metazoa</taxon>
        <taxon>Ecdysozoa</taxon>
        <taxon>Nematoda</taxon>
        <taxon>Chromadorea</taxon>
        <taxon>Rhabditida</taxon>
        <taxon>Tylenchina</taxon>
        <taxon>Panagrolaimomorpha</taxon>
        <taxon>Strongyloidoidea</taxon>
        <taxon>Steinernematidae</taxon>
        <taxon>Steinernema</taxon>
    </lineage>
</organism>
<dbReference type="EMBL" id="AZBU02000011">
    <property type="protein sequence ID" value="TKR60401.1"/>
    <property type="molecule type" value="Genomic_DNA"/>
</dbReference>
<keyword evidence="2" id="KW-0812">Transmembrane</keyword>
<evidence type="ECO:0000256" key="2">
    <source>
        <dbReference type="SAM" id="Phobius"/>
    </source>
</evidence>
<comment type="caution">
    <text evidence="3">The sequence shown here is derived from an EMBL/GenBank/DDBJ whole genome shotgun (WGS) entry which is preliminary data.</text>
</comment>
<protein>
    <submittedName>
        <fullName evidence="3">Uncharacterized protein</fullName>
    </submittedName>
</protein>
<evidence type="ECO:0000313" key="4">
    <source>
        <dbReference type="Proteomes" id="UP000298663"/>
    </source>
</evidence>
<name>A0A4U5LW44_STECR</name>
<proteinExistence type="predicted"/>
<evidence type="ECO:0000256" key="1">
    <source>
        <dbReference type="SAM" id="MobiDB-lite"/>
    </source>
</evidence>
<reference evidence="3 4" key="2">
    <citation type="journal article" date="2019" name="G3 (Bethesda)">
        <title>Hybrid Assembly of the Genome of the Entomopathogenic Nematode Steinernema carpocapsae Identifies the X-Chromosome.</title>
        <authorList>
            <person name="Serra L."/>
            <person name="Macchietto M."/>
            <person name="Macias-Munoz A."/>
            <person name="McGill C.J."/>
            <person name="Rodriguez I.M."/>
            <person name="Rodriguez B."/>
            <person name="Murad R."/>
            <person name="Mortazavi A."/>
        </authorList>
    </citation>
    <scope>NUCLEOTIDE SEQUENCE [LARGE SCALE GENOMIC DNA]</scope>
    <source>
        <strain evidence="3 4">ALL</strain>
    </source>
</reference>
<feature type="region of interest" description="Disordered" evidence="1">
    <location>
        <begin position="123"/>
        <end position="171"/>
    </location>
</feature>
<gene>
    <name evidence="3" type="ORF">L596_027654</name>
</gene>
<dbReference type="Proteomes" id="UP000298663">
    <property type="component" value="Unassembled WGS sequence"/>
</dbReference>
<evidence type="ECO:0000313" key="3">
    <source>
        <dbReference type="EMBL" id="TKR60401.1"/>
    </source>
</evidence>
<keyword evidence="2" id="KW-0472">Membrane</keyword>
<feature type="transmembrane region" description="Helical" evidence="2">
    <location>
        <begin position="63"/>
        <end position="83"/>
    </location>
</feature>
<keyword evidence="4" id="KW-1185">Reference proteome</keyword>